<dbReference type="PANTHER" id="PTHR30627">
    <property type="entry name" value="PEPTIDOGLYCAN D,D-TRANSPEPTIDASE"/>
    <property type="match status" value="1"/>
</dbReference>
<dbReference type="EC" id="3.4.16.4" evidence="4"/>
<keyword evidence="5" id="KW-0472">Membrane</keyword>
<comment type="catalytic activity">
    <reaction evidence="6">
        <text>Preferential cleavage: (Ac)2-L-Lys-D-Ala-|-D-Ala. Also transpeptidation of peptidyl-alanyl moieties that are N-acyl substituents of D-alanine.</text>
        <dbReference type="EC" id="3.4.16.4"/>
    </reaction>
</comment>
<comment type="similarity">
    <text evidence="3">Belongs to the transpeptidase family.</text>
</comment>
<dbReference type="SUPFAM" id="SSF56519">
    <property type="entry name" value="Penicillin binding protein dimerisation domain"/>
    <property type="match status" value="1"/>
</dbReference>
<dbReference type="Pfam" id="PF03717">
    <property type="entry name" value="PBP_dimer"/>
    <property type="match status" value="1"/>
</dbReference>
<dbReference type="GO" id="GO:0009002">
    <property type="term" value="F:serine-type D-Ala-D-Ala carboxypeptidase activity"/>
    <property type="evidence" value="ECO:0007669"/>
    <property type="project" value="UniProtKB-EC"/>
</dbReference>
<dbReference type="Gene3D" id="3.90.1310.10">
    <property type="entry name" value="Penicillin-binding protein 2a (Domain 2)"/>
    <property type="match status" value="1"/>
</dbReference>
<dbReference type="GO" id="GO:0005886">
    <property type="term" value="C:plasma membrane"/>
    <property type="evidence" value="ECO:0007669"/>
    <property type="project" value="TreeGrafter"/>
</dbReference>
<organism evidence="10">
    <name type="scientific">Ornithinibacillus sp. 4-3</name>
    <dbReference type="NCBI Taxonomy" id="3231488"/>
    <lineage>
        <taxon>Bacteria</taxon>
        <taxon>Bacillati</taxon>
        <taxon>Bacillota</taxon>
        <taxon>Bacilli</taxon>
        <taxon>Bacillales</taxon>
        <taxon>Bacillaceae</taxon>
        <taxon>Ornithinibacillus</taxon>
    </lineage>
</organism>
<dbReference type="Gene3D" id="3.30.1390.30">
    <property type="entry name" value="Penicillin-binding protein 2a, domain 3"/>
    <property type="match status" value="1"/>
</dbReference>
<feature type="domain" description="Penicillin-binding protein dimerisation" evidence="8">
    <location>
        <begin position="157"/>
        <end position="318"/>
    </location>
</feature>
<reference evidence="10" key="1">
    <citation type="submission" date="2024-07" db="EMBL/GenBank/DDBJ databases">
        <title>Halotolerant mesophilic bacterium Ornithinibacillus sp. 4-3, sp. nov., isolated from soil.</title>
        <authorList>
            <person name="Sidarenka A.V."/>
            <person name="Guliayeva D.E."/>
            <person name="Leanovich S.I."/>
            <person name="Hileuskaya K.S."/>
            <person name="Akhremchuk A.E."/>
            <person name="Sikolenko M.A."/>
            <person name="Valentovich L.N."/>
        </authorList>
    </citation>
    <scope>NUCLEOTIDE SEQUENCE</scope>
    <source>
        <strain evidence="10">4-3</strain>
    </source>
</reference>
<dbReference type="Pfam" id="PF05223">
    <property type="entry name" value="MecA_N"/>
    <property type="match status" value="1"/>
</dbReference>
<evidence type="ECO:0000313" key="10">
    <source>
        <dbReference type="EMBL" id="XDK33720.1"/>
    </source>
</evidence>
<dbReference type="InterPro" id="IPR036138">
    <property type="entry name" value="PBP_dimer_sf"/>
</dbReference>
<dbReference type="InterPro" id="IPR012338">
    <property type="entry name" value="Beta-lactam/transpept-like"/>
</dbReference>
<dbReference type="GO" id="GO:0046677">
    <property type="term" value="P:response to antibiotic"/>
    <property type="evidence" value="ECO:0007669"/>
    <property type="project" value="InterPro"/>
</dbReference>
<proteinExistence type="inferred from homology"/>
<comment type="subcellular location">
    <subcellularLocation>
        <location evidence="1">Membrane</location>
    </subcellularLocation>
</comment>
<evidence type="ECO:0000256" key="6">
    <source>
        <dbReference type="ARBA" id="ARBA00034000"/>
    </source>
</evidence>
<dbReference type="GO" id="GO:0071972">
    <property type="term" value="F:peptidoglycan L,D-transpeptidase activity"/>
    <property type="evidence" value="ECO:0007669"/>
    <property type="project" value="TreeGrafter"/>
</dbReference>
<dbReference type="Pfam" id="PF00905">
    <property type="entry name" value="Transpeptidase"/>
    <property type="match status" value="1"/>
</dbReference>
<dbReference type="SUPFAM" id="SSF56601">
    <property type="entry name" value="beta-lactamase/transpeptidase-like"/>
    <property type="match status" value="1"/>
</dbReference>
<protein>
    <recommendedName>
        <fullName evidence="4">serine-type D-Ala-D-Ala carboxypeptidase</fullName>
        <ecNumber evidence="4">3.4.16.4</ecNumber>
    </recommendedName>
</protein>
<feature type="domain" description="NTF2-like N-terminal transpeptidase" evidence="9">
    <location>
        <begin position="28"/>
        <end position="147"/>
    </location>
</feature>
<dbReference type="SUPFAM" id="SSF54427">
    <property type="entry name" value="NTF2-like"/>
    <property type="match status" value="1"/>
</dbReference>
<evidence type="ECO:0000259" key="8">
    <source>
        <dbReference type="Pfam" id="PF03717"/>
    </source>
</evidence>
<dbReference type="PANTHER" id="PTHR30627:SF25">
    <property type="entry name" value="PENICILLIN-BINDING PROTEIN 3"/>
    <property type="match status" value="1"/>
</dbReference>
<name>A0AB39HT46_9BACI</name>
<evidence type="ECO:0000256" key="5">
    <source>
        <dbReference type="ARBA" id="ARBA00023136"/>
    </source>
</evidence>
<dbReference type="GO" id="GO:0008658">
    <property type="term" value="F:penicillin binding"/>
    <property type="evidence" value="ECO:0007669"/>
    <property type="project" value="InterPro"/>
</dbReference>
<comment type="pathway">
    <text evidence="2">Cell wall biogenesis; peptidoglycan biosynthesis.</text>
</comment>
<dbReference type="InterPro" id="IPR001460">
    <property type="entry name" value="PCN-bd_Tpept"/>
</dbReference>
<evidence type="ECO:0000256" key="1">
    <source>
        <dbReference type="ARBA" id="ARBA00004370"/>
    </source>
</evidence>
<dbReference type="Gene3D" id="3.10.450.100">
    <property type="entry name" value="NTF2-like, domain 1"/>
    <property type="match status" value="1"/>
</dbReference>
<dbReference type="InterPro" id="IPR050515">
    <property type="entry name" value="Beta-lactam/transpept"/>
</dbReference>
<evidence type="ECO:0000256" key="3">
    <source>
        <dbReference type="ARBA" id="ARBA00007171"/>
    </source>
</evidence>
<dbReference type="InterPro" id="IPR032710">
    <property type="entry name" value="NTF2-like_dom_sf"/>
</dbReference>
<accession>A0AB39HT46</accession>
<dbReference type="RefSeq" id="WP_368654398.1">
    <property type="nucleotide sequence ID" value="NZ_CP162599.1"/>
</dbReference>
<evidence type="ECO:0000259" key="9">
    <source>
        <dbReference type="Pfam" id="PF05223"/>
    </source>
</evidence>
<evidence type="ECO:0000256" key="2">
    <source>
        <dbReference type="ARBA" id="ARBA00004752"/>
    </source>
</evidence>
<dbReference type="AlphaFoldDB" id="A0AB39HT46"/>
<dbReference type="InterPro" id="IPR007887">
    <property type="entry name" value="MecA_N"/>
</dbReference>
<dbReference type="GO" id="GO:0071555">
    <property type="term" value="P:cell wall organization"/>
    <property type="evidence" value="ECO:0007669"/>
    <property type="project" value="TreeGrafter"/>
</dbReference>
<dbReference type="EMBL" id="CP162599">
    <property type="protein sequence ID" value="XDK33720.1"/>
    <property type="molecule type" value="Genomic_DNA"/>
</dbReference>
<gene>
    <name evidence="10" type="ORF">AB4Y30_05035</name>
</gene>
<dbReference type="InterPro" id="IPR005311">
    <property type="entry name" value="PBP_dimer"/>
</dbReference>
<evidence type="ECO:0000259" key="7">
    <source>
        <dbReference type="Pfam" id="PF00905"/>
    </source>
</evidence>
<dbReference type="Gene3D" id="3.40.710.10">
    <property type="entry name" value="DD-peptidase/beta-lactamase superfamily"/>
    <property type="match status" value="1"/>
</dbReference>
<evidence type="ECO:0000256" key="4">
    <source>
        <dbReference type="ARBA" id="ARBA00012448"/>
    </source>
</evidence>
<feature type="domain" description="Penicillin-binding protein transpeptidase" evidence="7">
    <location>
        <begin position="358"/>
        <end position="667"/>
    </location>
</feature>
<sequence>MRKGIFAFLIIGFIFLSACSNEGDKLDERIGTYIDLWNNERFSEMYQMLSKDALEEYPSETYVDRYEKIYSDLNISNLEVSYKELEKNDLKKAAEDGKFTFPISVSMESLAGPISFNYEVTAVLEGEDEKDWYINWDPGLIFPEIKNGGNINIKVSKPKRGEILDRNKMPLAMNDMIYEIGIIPEKMGDQKEQIIESVSKVLDIPADTIKSKLEADWVKPDLFVPLKKVPKTNESLLEQLWKIDSVAGQEVLGRIYPLGKAGSHLVGYVGPITGEELEKQEEGTYSSGDLIGKRGLESHFERKLKGKQGVKIVVSDEGKEDIVLAEIPVEDGETIILTIDANVQEKIYEAYEEEGDAGTAAAVDPKTGETIALVSSPGFNPNDLAYGISAEQWKTIQDDPQLPLINRFSSTYAPGSVIKPISASIGLKDGSLDPTEGLTIEGLRWGKEGWGDYTIKRVSATGRPVDLREALYRSDNIYFAMQAIRTGAKAFETGLKQFGLEEEFPFEYPFQKSTISTTGKLEDEVQLANSSYGQAEIEMSALHLALAYTAFLNEGNMLKPVLLTSEDIGQIWHKDLVTAEEAEMMQDILRGIVTEGTASAANIPDFPISGKTGTAELKLTADSTGSENGWFVGYPTEKQNLIIAMVIESVQDKGASSYTAKKVAEILQDVTP</sequence>
<dbReference type="PROSITE" id="PS51257">
    <property type="entry name" value="PROKAR_LIPOPROTEIN"/>
    <property type="match status" value="1"/>
</dbReference>